<dbReference type="PANTHER" id="PTHR21071">
    <property type="entry name" value="UDP-N-ACETYLENOLPYRUVOYLGLUCOSAMINE REDUCTASE"/>
    <property type="match status" value="1"/>
</dbReference>
<evidence type="ECO:0000256" key="7">
    <source>
        <dbReference type="ARBA" id="ARBA00022630"/>
    </source>
</evidence>
<evidence type="ECO:0000256" key="13">
    <source>
        <dbReference type="ARBA" id="ARBA00023306"/>
    </source>
</evidence>
<evidence type="ECO:0000256" key="15">
    <source>
        <dbReference type="ARBA" id="ARBA00048914"/>
    </source>
</evidence>
<evidence type="ECO:0000313" key="19">
    <source>
        <dbReference type="Proteomes" id="UP000034324"/>
    </source>
</evidence>
<dbReference type="InterPro" id="IPR016169">
    <property type="entry name" value="FAD-bd_PCMH_sub2"/>
</dbReference>
<keyword evidence="5 16" id="KW-0963">Cytoplasm</keyword>
<evidence type="ECO:0000256" key="6">
    <source>
        <dbReference type="ARBA" id="ARBA00022618"/>
    </source>
</evidence>
<dbReference type="SUPFAM" id="SSF56194">
    <property type="entry name" value="Uridine diphospho-N-Acetylenolpyruvylglucosamine reductase, MurB, C-terminal domain"/>
    <property type="match status" value="1"/>
</dbReference>
<proteinExistence type="inferred from homology"/>
<dbReference type="GO" id="GO:0005829">
    <property type="term" value="C:cytosol"/>
    <property type="evidence" value="ECO:0007669"/>
    <property type="project" value="TreeGrafter"/>
</dbReference>
<dbReference type="Gene3D" id="3.30.43.10">
    <property type="entry name" value="Uridine Diphospho-n-acetylenolpyruvylglucosamine Reductase, domain 2"/>
    <property type="match status" value="1"/>
</dbReference>
<evidence type="ECO:0000313" key="18">
    <source>
        <dbReference type="EMBL" id="KKQ76741.1"/>
    </source>
</evidence>
<dbReference type="InterPro" id="IPR011601">
    <property type="entry name" value="MurB_C"/>
</dbReference>
<evidence type="ECO:0000256" key="3">
    <source>
        <dbReference type="ARBA" id="ARBA00004496"/>
    </source>
</evidence>
<dbReference type="EMBL" id="LBVC01000062">
    <property type="protein sequence ID" value="KKQ76741.1"/>
    <property type="molecule type" value="Genomic_DNA"/>
</dbReference>
<comment type="catalytic activity">
    <reaction evidence="15 16">
        <text>UDP-N-acetyl-alpha-D-muramate + NADP(+) = UDP-N-acetyl-3-O-(1-carboxyvinyl)-alpha-D-glucosamine + NADPH + H(+)</text>
        <dbReference type="Rhea" id="RHEA:12248"/>
        <dbReference type="ChEBI" id="CHEBI:15378"/>
        <dbReference type="ChEBI" id="CHEBI:57783"/>
        <dbReference type="ChEBI" id="CHEBI:58349"/>
        <dbReference type="ChEBI" id="CHEBI:68483"/>
        <dbReference type="ChEBI" id="CHEBI:70757"/>
        <dbReference type="EC" id="1.3.1.98"/>
    </reaction>
</comment>
<dbReference type="GO" id="GO:0051301">
    <property type="term" value="P:cell division"/>
    <property type="evidence" value="ECO:0007669"/>
    <property type="project" value="UniProtKB-KW"/>
</dbReference>
<evidence type="ECO:0000256" key="11">
    <source>
        <dbReference type="ARBA" id="ARBA00022984"/>
    </source>
</evidence>
<dbReference type="Gene3D" id="3.30.465.10">
    <property type="match status" value="1"/>
</dbReference>
<dbReference type="InterPro" id="IPR016167">
    <property type="entry name" value="FAD-bd_PCMH_sub1"/>
</dbReference>
<evidence type="ECO:0000259" key="17">
    <source>
        <dbReference type="PROSITE" id="PS51387"/>
    </source>
</evidence>
<sequence>MLMSKITTLQIGGPAKDFQIVRSEQELLDLIKKNSDFLIIGGGGNLLVSDEGIDKLVIKNEITGISGDVSVKSGTLLQDLVNYSIEHGLAGLQKLTGIPGTVGGAVYGNAGAYGQTISDYITHAVILSKAKNLKTITKNSCLFSYRDSIFKKKKDIILEVTFQLENAEPAELKKEAEAVLAKRLIKYPLGIKCPGSFFKNIIAETLSKEILEKVSDKIIYGKLPAGTLLEEVGAKGASLDNIYIADYHANLFINKGGGTAKSFYNLAKKYALLVKEKFNITLEPEVQLINLPSL</sequence>
<dbReference type="PATRIC" id="fig|1618432.3.peg.759"/>
<dbReference type="GO" id="GO:0071555">
    <property type="term" value="P:cell wall organization"/>
    <property type="evidence" value="ECO:0007669"/>
    <property type="project" value="UniProtKB-KW"/>
</dbReference>
<evidence type="ECO:0000256" key="10">
    <source>
        <dbReference type="ARBA" id="ARBA00022960"/>
    </source>
</evidence>
<keyword evidence="7 16" id="KW-0285">Flavoprotein</keyword>
<comment type="caution">
    <text evidence="18">The sequence shown here is derived from an EMBL/GenBank/DDBJ whole genome shotgun (WGS) entry which is preliminary data.</text>
</comment>
<dbReference type="InterPro" id="IPR003170">
    <property type="entry name" value="MurB"/>
</dbReference>
<keyword evidence="11 16" id="KW-0573">Peptidoglycan synthesis</keyword>
<dbReference type="Gene3D" id="3.90.78.10">
    <property type="entry name" value="UDP-N-acetylenolpyruvoylglucosamine reductase, C-terminal domain"/>
    <property type="match status" value="1"/>
</dbReference>
<evidence type="ECO:0000256" key="16">
    <source>
        <dbReference type="HAMAP-Rule" id="MF_00037"/>
    </source>
</evidence>
<dbReference type="GO" id="GO:0008762">
    <property type="term" value="F:UDP-N-acetylmuramate dehydrogenase activity"/>
    <property type="evidence" value="ECO:0007669"/>
    <property type="project" value="UniProtKB-UniRule"/>
</dbReference>
<evidence type="ECO:0000256" key="12">
    <source>
        <dbReference type="ARBA" id="ARBA00023002"/>
    </source>
</evidence>
<feature type="active site" description="Proton donor" evidence="16">
    <location>
        <position position="196"/>
    </location>
</feature>
<comment type="cofactor">
    <cofactor evidence="1 16">
        <name>FAD</name>
        <dbReference type="ChEBI" id="CHEBI:57692"/>
    </cofactor>
</comment>
<dbReference type="GO" id="GO:0071949">
    <property type="term" value="F:FAD binding"/>
    <property type="evidence" value="ECO:0007669"/>
    <property type="project" value="InterPro"/>
</dbReference>
<feature type="domain" description="FAD-binding PCMH-type" evidence="17">
    <location>
        <begin position="10"/>
        <end position="167"/>
    </location>
</feature>
<evidence type="ECO:0000256" key="9">
    <source>
        <dbReference type="ARBA" id="ARBA00022857"/>
    </source>
</evidence>
<keyword evidence="9 16" id="KW-0521">NADP</keyword>
<dbReference type="HAMAP" id="MF_00037">
    <property type="entry name" value="MurB"/>
    <property type="match status" value="1"/>
</dbReference>
<evidence type="ECO:0000256" key="1">
    <source>
        <dbReference type="ARBA" id="ARBA00001974"/>
    </source>
</evidence>
<evidence type="ECO:0000256" key="14">
    <source>
        <dbReference type="ARBA" id="ARBA00023316"/>
    </source>
</evidence>
<keyword evidence="12 16" id="KW-0560">Oxidoreductase</keyword>
<comment type="function">
    <text evidence="2 16">Cell wall formation.</text>
</comment>
<keyword evidence="6 16" id="KW-0132">Cell division</keyword>
<dbReference type="GO" id="GO:0009252">
    <property type="term" value="P:peptidoglycan biosynthetic process"/>
    <property type="evidence" value="ECO:0007669"/>
    <property type="project" value="UniProtKB-UniRule"/>
</dbReference>
<keyword evidence="8 16" id="KW-0274">FAD</keyword>
<dbReference type="InterPro" id="IPR006094">
    <property type="entry name" value="Oxid_FAD_bind_N"/>
</dbReference>
<evidence type="ECO:0000256" key="2">
    <source>
        <dbReference type="ARBA" id="ARBA00003921"/>
    </source>
</evidence>
<dbReference type="NCBIfam" id="TIGR00179">
    <property type="entry name" value="murB"/>
    <property type="match status" value="1"/>
</dbReference>
<dbReference type="SUPFAM" id="SSF56176">
    <property type="entry name" value="FAD-binding/transporter-associated domain-like"/>
    <property type="match status" value="1"/>
</dbReference>
<dbReference type="InterPro" id="IPR036635">
    <property type="entry name" value="MurB_C_sf"/>
</dbReference>
<dbReference type="Pfam" id="PF02873">
    <property type="entry name" value="MurB_C"/>
    <property type="match status" value="1"/>
</dbReference>
<dbReference type="EC" id="1.3.1.98" evidence="16"/>
<dbReference type="InterPro" id="IPR016166">
    <property type="entry name" value="FAD-bd_PCMH"/>
</dbReference>
<reference evidence="18 19" key="1">
    <citation type="journal article" date="2015" name="Nature">
        <title>rRNA introns, odd ribosomes, and small enigmatic genomes across a large radiation of phyla.</title>
        <authorList>
            <person name="Brown C.T."/>
            <person name="Hug L.A."/>
            <person name="Thomas B.C."/>
            <person name="Sharon I."/>
            <person name="Castelle C.J."/>
            <person name="Singh A."/>
            <person name="Wilkins M.J."/>
            <person name="Williams K.H."/>
            <person name="Banfield J.F."/>
        </authorList>
    </citation>
    <scope>NUCLEOTIDE SEQUENCE [LARGE SCALE GENOMIC DNA]</scope>
</reference>
<evidence type="ECO:0000256" key="4">
    <source>
        <dbReference type="ARBA" id="ARBA00004752"/>
    </source>
</evidence>
<comment type="subcellular location">
    <subcellularLocation>
        <location evidence="3 16">Cytoplasm</location>
    </subcellularLocation>
</comment>
<accession>A0A0G0NI16</accession>
<gene>
    <name evidence="16" type="primary">murB</name>
    <name evidence="18" type="ORF">US99_C0062G0004</name>
</gene>
<keyword evidence="10 16" id="KW-0133">Cell shape</keyword>
<dbReference type="InterPro" id="IPR036318">
    <property type="entry name" value="FAD-bd_PCMH-like_sf"/>
</dbReference>
<dbReference type="PANTHER" id="PTHR21071:SF4">
    <property type="entry name" value="UDP-N-ACETYLENOLPYRUVOYLGLUCOSAMINE REDUCTASE"/>
    <property type="match status" value="1"/>
</dbReference>
<comment type="pathway">
    <text evidence="4 16">Cell wall biogenesis; peptidoglycan biosynthesis.</text>
</comment>
<dbReference type="GO" id="GO:0008360">
    <property type="term" value="P:regulation of cell shape"/>
    <property type="evidence" value="ECO:0007669"/>
    <property type="project" value="UniProtKB-KW"/>
</dbReference>
<keyword evidence="14 16" id="KW-0961">Cell wall biogenesis/degradation</keyword>
<dbReference type="Pfam" id="PF01565">
    <property type="entry name" value="FAD_binding_4"/>
    <property type="match status" value="1"/>
</dbReference>
<evidence type="ECO:0000256" key="5">
    <source>
        <dbReference type="ARBA" id="ARBA00022490"/>
    </source>
</evidence>
<dbReference type="PROSITE" id="PS51387">
    <property type="entry name" value="FAD_PCMH"/>
    <property type="match status" value="1"/>
</dbReference>
<comment type="similarity">
    <text evidence="16">Belongs to the MurB family.</text>
</comment>
<organism evidence="18 19">
    <name type="scientific">Candidatus Daviesbacteria bacterium GW2011_GWF2_38_6</name>
    <dbReference type="NCBI Taxonomy" id="1618432"/>
    <lineage>
        <taxon>Bacteria</taxon>
        <taxon>Candidatus Daviesiibacteriota</taxon>
    </lineage>
</organism>
<dbReference type="Proteomes" id="UP000034324">
    <property type="component" value="Unassembled WGS sequence"/>
</dbReference>
<feature type="active site" evidence="16">
    <location>
        <position position="146"/>
    </location>
</feature>
<protein>
    <recommendedName>
        <fullName evidence="16">UDP-N-acetylenolpyruvoylglucosamine reductase</fullName>
        <ecNumber evidence="16">1.3.1.98</ecNumber>
    </recommendedName>
    <alternativeName>
        <fullName evidence="16">UDP-N-acetylmuramate dehydrogenase</fullName>
    </alternativeName>
</protein>
<evidence type="ECO:0000256" key="8">
    <source>
        <dbReference type="ARBA" id="ARBA00022827"/>
    </source>
</evidence>
<keyword evidence="13 16" id="KW-0131">Cell cycle</keyword>
<feature type="active site" evidence="16">
    <location>
        <position position="285"/>
    </location>
</feature>
<name>A0A0G0NI16_9BACT</name>
<dbReference type="AlphaFoldDB" id="A0A0G0NI16"/>
<dbReference type="UniPathway" id="UPA00219"/>